<dbReference type="Pfam" id="PF24523">
    <property type="entry name" value="DUF7595"/>
    <property type="match status" value="1"/>
</dbReference>
<dbReference type="PANTHER" id="PTHR35828:SF22">
    <property type="entry name" value="OS10G0103633 PROTEIN"/>
    <property type="match status" value="1"/>
</dbReference>
<keyword evidence="3" id="KW-1185">Reference proteome</keyword>
<evidence type="ECO:0000313" key="3">
    <source>
        <dbReference type="Proteomes" id="UP000324897"/>
    </source>
</evidence>
<feature type="non-terminal residue" evidence="2">
    <location>
        <position position="1"/>
    </location>
</feature>
<dbReference type="PANTHER" id="PTHR35828">
    <property type="entry name" value="OS08G0203800 PROTEIN-RELATED"/>
    <property type="match status" value="1"/>
</dbReference>
<organism evidence="2 3">
    <name type="scientific">Eragrostis curvula</name>
    <name type="common">weeping love grass</name>
    <dbReference type="NCBI Taxonomy" id="38414"/>
    <lineage>
        <taxon>Eukaryota</taxon>
        <taxon>Viridiplantae</taxon>
        <taxon>Streptophyta</taxon>
        <taxon>Embryophyta</taxon>
        <taxon>Tracheophyta</taxon>
        <taxon>Spermatophyta</taxon>
        <taxon>Magnoliopsida</taxon>
        <taxon>Liliopsida</taxon>
        <taxon>Poales</taxon>
        <taxon>Poaceae</taxon>
        <taxon>PACMAD clade</taxon>
        <taxon>Chloridoideae</taxon>
        <taxon>Eragrostideae</taxon>
        <taxon>Eragrostidinae</taxon>
        <taxon>Eragrostis</taxon>
    </lineage>
</organism>
<gene>
    <name evidence="2" type="ORF">EJB05_00227</name>
</gene>
<name>A0A5J9WLH7_9POAL</name>
<accession>A0A5J9WLH7</accession>
<dbReference type="InterPro" id="IPR056016">
    <property type="entry name" value="DUF7595"/>
</dbReference>
<dbReference type="InterPro" id="IPR036047">
    <property type="entry name" value="F-box-like_dom_sf"/>
</dbReference>
<evidence type="ECO:0000313" key="2">
    <source>
        <dbReference type="EMBL" id="TVU48941.1"/>
    </source>
</evidence>
<dbReference type="CDD" id="cd09917">
    <property type="entry name" value="F-box_SF"/>
    <property type="match status" value="1"/>
</dbReference>
<dbReference type="Proteomes" id="UP000324897">
    <property type="component" value="Chromosome 6"/>
</dbReference>
<feature type="domain" description="DUF7595" evidence="1">
    <location>
        <begin position="106"/>
        <end position="446"/>
    </location>
</feature>
<proteinExistence type="predicted"/>
<evidence type="ECO:0000259" key="1">
    <source>
        <dbReference type="Pfam" id="PF24523"/>
    </source>
</evidence>
<dbReference type="Gramene" id="TVU48941">
    <property type="protein sequence ID" value="TVU48941"/>
    <property type="gene ID" value="EJB05_00227"/>
</dbReference>
<reference evidence="2 3" key="1">
    <citation type="journal article" date="2019" name="Sci. Rep.">
        <title>A high-quality genome of Eragrostis curvula grass provides insights into Poaceae evolution and supports new strategies to enhance forage quality.</title>
        <authorList>
            <person name="Carballo J."/>
            <person name="Santos B.A.C.M."/>
            <person name="Zappacosta D."/>
            <person name="Garbus I."/>
            <person name="Selva J.P."/>
            <person name="Gallo C.A."/>
            <person name="Diaz A."/>
            <person name="Albertini E."/>
            <person name="Caccamo M."/>
            <person name="Echenique V."/>
        </authorList>
    </citation>
    <scope>NUCLEOTIDE SEQUENCE [LARGE SCALE GENOMIC DNA]</scope>
    <source>
        <strain evidence="3">cv. Victoria</strain>
        <tissue evidence="2">Leaf</tissue>
    </source>
</reference>
<sequence length="446" mass="49318">MPPRKRSRDDEFVAPAPAEEATRGCPLPAELLLEIVARSNAATLLRCAASCRSLRRDILHSAFIHHVCNDGAVPPRLLGFLGLTSMRPGYEPMPPPSFSLAYPATHAAASLSETHLAPFLSRDEGRLASYETLTSRDGLVLLRRNRWVPQLEVTLCVYDVMTGKDTFFPGPPKTGTGHDNAYHLCYDKFVLLTSANGVGCPFLIFAADFSWLREGSRSIIVWTFFPPSDSDAGGAWSPATFASHSRPPPYASKEPCDNVAVLHGGLVHWLIRSHQHDYYIFTYNVLTAVTGWIELPAEVPAKCRDVGKLHLLASSPPTGTRLSLLVVDKFKVSVWLLLSSGDDGACWAWQTVIDMDRSAYSVSFKGGHPYWPTTGVDIVGSGTRCSAVILLWHSKYSRSWSELKKAEKGIIVLDLETKEMREVSKKKYAFVYEVDMASRLAAMKIF</sequence>
<protein>
    <recommendedName>
        <fullName evidence="1">DUF7595 domain-containing protein</fullName>
    </recommendedName>
</protein>
<dbReference type="EMBL" id="RWGY01000002">
    <property type="protein sequence ID" value="TVU48941.1"/>
    <property type="molecule type" value="Genomic_DNA"/>
</dbReference>
<dbReference type="SUPFAM" id="SSF81383">
    <property type="entry name" value="F-box domain"/>
    <property type="match status" value="1"/>
</dbReference>
<dbReference type="AlphaFoldDB" id="A0A5J9WLH7"/>
<comment type="caution">
    <text evidence="2">The sequence shown here is derived from an EMBL/GenBank/DDBJ whole genome shotgun (WGS) entry which is preliminary data.</text>
</comment>